<evidence type="ECO:0000313" key="1">
    <source>
        <dbReference type="EMBL" id="RGA03924.1"/>
    </source>
</evidence>
<protein>
    <submittedName>
        <fullName evidence="1">Uncharacterized protein</fullName>
    </submittedName>
</protein>
<reference evidence="1 2" key="1">
    <citation type="submission" date="2018-08" db="EMBL/GenBank/DDBJ databases">
        <title>Microbispora. triticiradicis sp. nov., a novel actinomycete isolated from the root of wheat (Triticum aestivum L.)).</title>
        <authorList>
            <person name="Han C."/>
        </authorList>
    </citation>
    <scope>NUCLEOTIDE SEQUENCE [LARGE SCALE GENOMIC DNA]</scope>
    <source>
        <strain evidence="1 2">NEAU-HRDPA2-9</strain>
    </source>
</reference>
<name>A0ABX9LIY0_9ACTN</name>
<comment type="caution">
    <text evidence="1">The sequence shown here is derived from an EMBL/GenBank/DDBJ whole genome shotgun (WGS) entry which is preliminary data.</text>
</comment>
<organism evidence="1 2">
    <name type="scientific">Microbispora triticiradicis</name>
    <dbReference type="NCBI Taxonomy" id="2200763"/>
    <lineage>
        <taxon>Bacteria</taxon>
        <taxon>Bacillati</taxon>
        <taxon>Actinomycetota</taxon>
        <taxon>Actinomycetes</taxon>
        <taxon>Streptosporangiales</taxon>
        <taxon>Streptosporangiaceae</taxon>
        <taxon>Microbispora</taxon>
    </lineage>
</organism>
<accession>A0ABX9LIY0</accession>
<dbReference type="Proteomes" id="UP000262538">
    <property type="component" value="Unassembled WGS sequence"/>
</dbReference>
<evidence type="ECO:0000313" key="2">
    <source>
        <dbReference type="Proteomes" id="UP000262538"/>
    </source>
</evidence>
<dbReference type="EMBL" id="QFZU02000068">
    <property type="protein sequence ID" value="RGA03924.1"/>
    <property type="molecule type" value="Genomic_DNA"/>
</dbReference>
<gene>
    <name evidence="1" type="ORF">DI270_016310</name>
</gene>
<keyword evidence="2" id="KW-1185">Reference proteome</keyword>
<proteinExistence type="predicted"/>
<sequence length="71" mass="7821">MLSDAFGELQEARHGADYDPAFAATRLSTLAHINTARSGIDAIKRMDKANLHQFDMFLLLALGGDRMIKNS</sequence>